<comment type="caution">
    <text evidence="5">The sequence shown here is derived from an EMBL/GenBank/DDBJ whole genome shotgun (WGS) entry which is preliminary data.</text>
</comment>
<evidence type="ECO:0000313" key="6">
    <source>
        <dbReference type="Proteomes" id="UP000249354"/>
    </source>
</evidence>
<proteinExistence type="predicted"/>
<dbReference type="EMBL" id="QBMC01000081">
    <property type="protein sequence ID" value="PZO16381.1"/>
    <property type="molecule type" value="Genomic_DNA"/>
</dbReference>
<keyword evidence="4" id="KW-0949">S-adenosyl-L-methionine</keyword>
<dbReference type="PANTHER" id="PTHR32183:SF6">
    <property type="entry name" value="CYSTEINE SULFINATE DESULFINASE_CYSTEINE DESULFURASE AND RELATED ENZYMES"/>
    <property type="match status" value="1"/>
</dbReference>
<name>A0A2W4VVR2_9CYAN</name>
<reference evidence="6" key="1">
    <citation type="submission" date="2018-04" db="EMBL/GenBank/DDBJ databases">
        <authorList>
            <person name="Cornet L."/>
        </authorList>
    </citation>
    <scope>NUCLEOTIDE SEQUENCE [LARGE SCALE GENOMIC DNA]</scope>
</reference>
<evidence type="ECO:0000256" key="2">
    <source>
        <dbReference type="ARBA" id="ARBA00022603"/>
    </source>
</evidence>
<evidence type="ECO:0000256" key="1">
    <source>
        <dbReference type="ARBA" id="ARBA00022553"/>
    </source>
</evidence>
<dbReference type="Proteomes" id="UP000249354">
    <property type="component" value="Unassembled WGS sequence"/>
</dbReference>
<dbReference type="InterPro" id="IPR029063">
    <property type="entry name" value="SAM-dependent_MTases_sf"/>
</dbReference>
<gene>
    <name evidence="5" type="ORF">DCF25_12530</name>
</gene>
<dbReference type="SUPFAM" id="SSF53335">
    <property type="entry name" value="S-adenosyl-L-methionine-dependent methyltransferases"/>
    <property type="match status" value="1"/>
</dbReference>
<dbReference type="PROSITE" id="PS51585">
    <property type="entry name" value="SAM_MT_TPMT"/>
    <property type="match status" value="1"/>
</dbReference>
<evidence type="ECO:0000313" key="5">
    <source>
        <dbReference type="EMBL" id="PZO16381.1"/>
    </source>
</evidence>
<dbReference type="Gene3D" id="3.40.50.150">
    <property type="entry name" value="Vaccinia Virus protein VP39"/>
    <property type="match status" value="1"/>
</dbReference>
<dbReference type="PANTHER" id="PTHR32183">
    <property type="match status" value="1"/>
</dbReference>
<dbReference type="InterPro" id="IPR008854">
    <property type="entry name" value="TPMT"/>
</dbReference>
<reference evidence="5 6" key="2">
    <citation type="submission" date="2018-06" db="EMBL/GenBank/DDBJ databases">
        <title>Metagenomic assembly of (sub)arctic Cyanobacteria and their associated microbiome from non-axenic cultures.</title>
        <authorList>
            <person name="Baurain D."/>
        </authorList>
    </citation>
    <scope>NUCLEOTIDE SEQUENCE [LARGE SCALE GENOMIC DNA]</scope>
    <source>
        <strain evidence="5">ULC129bin1</strain>
    </source>
</reference>
<keyword evidence="1" id="KW-0597">Phosphoprotein</keyword>
<dbReference type="AlphaFoldDB" id="A0A2W4VVR2"/>
<sequence>MSEKISAADTYDWFDPLYARAEGDMTQVPWALSGPAPALVDWLAKNQGQGRSAVVVGCGLGDDAEALAAAGFEVTAFDVAGSAISWAKQRFPDSLVTYTAADLFNLPADWLGKFDLVFEFRTLQALPVTVRTEAVEQVAALAKPGGAVLVVTYTRDSDEVPDDGPPWPLSELELAHFEALGLSAIARKRFQKKSSRFGDRARIQYQAPG</sequence>
<accession>A0A2W4VVR2</accession>
<dbReference type="GO" id="GO:0032259">
    <property type="term" value="P:methylation"/>
    <property type="evidence" value="ECO:0007669"/>
    <property type="project" value="UniProtKB-KW"/>
</dbReference>
<keyword evidence="3 5" id="KW-0808">Transferase</keyword>
<dbReference type="Pfam" id="PF05724">
    <property type="entry name" value="TPMT"/>
    <property type="match status" value="1"/>
</dbReference>
<evidence type="ECO:0000256" key="4">
    <source>
        <dbReference type="ARBA" id="ARBA00022691"/>
    </source>
</evidence>
<organism evidence="5 6">
    <name type="scientific">Leptolyngbya foveolarum</name>
    <dbReference type="NCBI Taxonomy" id="47253"/>
    <lineage>
        <taxon>Bacteria</taxon>
        <taxon>Bacillati</taxon>
        <taxon>Cyanobacteriota</taxon>
        <taxon>Cyanophyceae</taxon>
        <taxon>Leptolyngbyales</taxon>
        <taxon>Leptolyngbyaceae</taxon>
        <taxon>Leptolyngbya group</taxon>
        <taxon>Leptolyngbya</taxon>
    </lineage>
</organism>
<keyword evidence="2 5" id="KW-0489">Methyltransferase</keyword>
<evidence type="ECO:0000256" key="3">
    <source>
        <dbReference type="ARBA" id="ARBA00022679"/>
    </source>
</evidence>
<dbReference type="GO" id="GO:0008757">
    <property type="term" value="F:S-adenosylmethionine-dependent methyltransferase activity"/>
    <property type="evidence" value="ECO:0007669"/>
    <property type="project" value="InterPro"/>
</dbReference>
<protein>
    <submittedName>
        <fullName evidence="5">SAM-dependent methyltransferase</fullName>
    </submittedName>
</protein>